<keyword evidence="11 17" id="KW-0472">Membrane</keyword>
<evidence type="ECO:0000256" key="5">
    <source>
        <dbReference type="ARBA" id="ARBA00022448"/>
    </source>
</evidence>
<dbReference type="InterPro" id="IPR050968">
    <property type="entry name" value="Cytochrome_c_oxidase_bac_sub4"/>
</dbReference>
<dbReference type="EMBL" id="CCNE01000006">
    <property type="protein sequence ID" value="CDX52074.1"/>
    <property type="molecule type" value="Genomic_DNA"/>
</dbReference>
<dbReference type="GO" id="GO:0015990">
    <property type="term" value="P:electron transport coupled proton transport"/>
    <property type="evidence" value="ECO:0007669"/>
    <property type="project" value="InterPro"/>
</dbReference>
<evidence type="ECO:0000256" key="7">
    <source>
        <dbReference type="ARBA" id="ARBA00022692"/>
    </source>
</evidence>
<feature type="transmembrane region" description="Helical" evidence="17">
    <location>
        <begin position="96"/>
        <end position="117"/>
    </location>
</feature>
<evidence type="ECO:0000256" key="17">
    <source>
        <dbReference type="SAM" id="Phobius"/>
    </source>
</evidence>
<evidence type="ECO:0000256" key="3">
    <source>
        <dbReference type="ARBA" id="ARBA00011700"/>
    </source>
</evidence>
<keyword evidence="10" id="KW-0560">Oxidoreductase</keyword>
<evidence type="ECO:0000256" key="9">
    <source>
        <dbReference type="ARBA" id="ARBA00022989"/>
    </source>
</evidence>
<dbReference type="NCBIfam" id="TIGR02847">
    <property type="entry name" value="CyoD"/>
    <property type="match status" value="1"/>
</dbReference>
<sequence>MSETDTRNEQALDHRDAAPGEERIEEHEIAGGLTGYLLGFGLAILLTVASFLAAQTDLIYQPAVISALTVLAIAQMGVHLVFFLHITTGPDNTNNILALAFGVLIVALVVLGSIWIMGHLDQNMAAVTAHQAATMP</sequence>
<feature type="transmembrane region" description="Helical" evidence="17">
    <location>
        <begin position="59"/>
        <end position="84"/>
    </location>
</feature>
<proteinExistence type="inferred from homology"/>
<dbReference type="AlphaFoldDB" id="A0A090FXM9"/>
<evidence type="ECO:0000256" key="16">
    <source>
        <dbReference type="ARBA" id="ARBA00032185"/>
    </source>
</evidence>
<protein>
    <recommendedName>
        <fullName evidence="4">Cytochrome bo(3) ubiquinol oxidase subunit 4</fullName>
    </recommendedName>
    <alternativeName>
        <fullName evidence="16">Cytochrome o ubiquinol oxidase subunit 4</fullName>
    </alternativeName>
    <alternativeName>
        <fullName evidence="13">Oxidase bo(3) subunit 4</fullName>
    </alternativeName>
    <alternativeName>
        <fullName evidence="14">Ubiquinol oxidase polypeptide IV</fullName>
    </alternativeName>
    <alternativeName>
        <fullName evidence="15">Ubiquinol oxidase subunit 4</fullName>
    </alternativeName>
</protein>
<name>A0A090FXM9_MESPL</name>
<comment type="subcellular location">
    <subcellularLocation>
        <location evidence="1">Cell membrane</location>
        <topology evidence="1">Multi-pass membrane protein</topology>
    </subcellularLocation>
</comment>
<evidence type="ECO:0000256" key="12">
    <source>
        <dbReference type="ARBA" id="ARBA00025694"/>
    </source>
</evidence>
<keyword evidence="6" id="KW-1003">Cell membrane</keyword>
<dbReference type="PANTHER" id="PTHR36835:SF1">
    <property type="entry name" value="CYTOCHROME BO(3) UBIQUINOL OXIDASE SUBUNIT 4"/>
    <property type="match status" value="1"/>
</dbReference>
<dbReference type="GO" id="GO:0005886">
    <property type="term" value="C:plasma membrane"/>
    <property type="evidence" value="ECO:0007669"/>
    <property type="project" value="UniProtKB-SubCell"/>
</dbReference>
<evidence type="ECO:0000256" key="14">
    <source>
        <dbReference type="ARBA" id="ARBA00030211"/>
    </source>
</evidence>
<dbReference type="GO" id="GO:0009486">
    <property type="term" value="F:cytochrome bo3 ubiquinol oxidase activity"/>
    <property type="evidence" value="ECO:0007669"/>
    <property type="project" value="InterPro"/>
</dbReference>
<dbReference type="Proteomes" id="UP000046122">
    <property type="component" value="Unassembled WGS sequence"/>
</dbReference>
<dbReference type="InterPro" id="IPR005171">
    <property type="entry name" value="Cyt_c_oxidase_su4_prok"/>
</dbReference>
<keyword evidence="7 17" id="KW-0812">Transmembrane</keyword>
<dbReference type="PANTHER" id="PTHR36835">
    <property type="entry name" value="CYTOCHROME BO(3) UBIQUINOL OXIDASE SUBUNIT 4"/>
    <property type="match status" value="1"/>
</dbReference>
<dbReference type="GO" id="GO:0015078">
    <property type="term" value="F:proton transmembrane transporter activity"/>
    <property type="evidence" value="ECO:0007669"/>
    <property type="project" value="TreeGrafter"/>
</dbReference>
<evidence type="ECO:0000313" key="18">
    <source>
        <dbReference type="EMBL" id="CDX52074.1"/>
    </source>
</evidence>
<evidence type="ECO:0000256" key="6">
    <source>
        <dbReference type="ARBA" id="ARBA00022475"/>
    </source>
</evidence>
<keyword evidence="5" id="KW-0813">Transport</keyword>
<evidence type="ECO:0000256" key="15">
    <source>
        <dbReference type="ARBA" id="ARBA00031887"/>
    </source>
</evidence>
<gene>
    <name evidence="18" type="ORF">MPL3365_140202</name>
</gene>
<keyword evidence="9 17" id="KW-1133">Transmembrane helix</keyword>
<comment type="subunit">
    <text evidence="3">Heterooctamer of two A chains, two B chains, two C chains and two D chains.</text>
</comment>
<evidence type="ECO:0000256" key="13">
    <source>
        <dbReference type="ARBA" id="ARBA00030071"/>
    </source>
</evidence>
<evidence type="ECO:0000256" key="10">
    <source>
        <dbReference type="ARBA" id="ARBA00023002"/>
    </source>
</evidence>
<evidence type="ECO:0000256" key="1">
    <source>
        <dbReference type="ARBA" id="ARBA00004651"/>
    </source>
</evidence>
<feature type="transmembrane region" description="Helical" evidence="17">
    <location>
        <begin position="33"/>
        <end position="53"/>
    </location>
</feature>
<organism evidence="18 19">
    <name type="scientific">Mesorhizobium plurifarium</name>
    <dbReference type="NCBI Taxonomy" id="69974"/>
    <lineage>
        <taxon>Bacteria</taxon>
        <taxon>Pseudomonadati</taxon>
        <taxon>Pseudomonadota</taxon>
        <taxon>Alphaproteobacteria</taxon>
        <taxon>Hyphomicrobiales</taxon>
        <taxon>Phyllobacteriaceae</taxon>
        <taxon>Mesorhizobium</taxon>
    </lineage>
</organism>
<dbReference type="InterPro" id="IPR014210">
    <property type="entry name" value="Cyt_o_ubiqinol_oxidase_su4"/>
</dbReference>
<comment type="function">
    <text evidence="12">Cytochrome bo(3) ubiquinol terminal oxidase is the component of the aerobic respiratory chain of E.coli that predominates when cells are grown at high aeration. Has proton pump activity across the membrane in addition to electron transfer, pumping 2 protons/electron.</text>
</comment>
<dbReference type="Pfam" id="PF03626">
    <property type="entry name" value="COX4_pro"/>
    <property type="match status" value="1"/>
</dbReference>
<comment type="similarity">
    <text evidence="2">Belongs to the cytochrome c oxidase bacterial subunit 4 family.</text>
</comment>
<evidence type="ECO:0000256" key="2">
    <source>
        <dbReference type="ARBA" id="ARBA00008079"/>
    </source>
</evidence>
<evidence type="ECO:0000256" key="11">
    <source>
        <dbReference type="ARBA" id="ARBA00023136"/>
    </source>
</evidence>
<reference evidence="18 19" key="1">
    <citation type="submission" date="2014-08" db="EMBL/GenBank/DDBJ databases">
        <authorList>
            <person name="Moulin Lionel"/>
        </authorList>
    </citation>
    <scope>NUCLEOTIDE SEQUENCE [LARGE SCALE GENOMIC DNA]</scope>
</reference>
<evidence type="ECO:0000256" key="4">
    <source>
        <dbReference type="ARBA" id="ARBA00014689"/>
    </source>
</evidence>
<evidence type="ECO:0000313" key="19">
    <source>
        <dbReference type="Proteomes" id="UP000046122"/>
    </source>
</evidence>
<accession>A0A090FXM9</accession>
<keyword evidence="8" id="KW-0249">Electron transport</keyword>
<dbReference type="GO" id="GO:0009319">
    <property type="term" value="C:cytochrome o ubiquinol oxidase complex"/>
    <property type="evidence" value="ECO:0007669"/>
    <property type="project" value="TreeGrafter"/>
</dbReference>
<evidence type="ECO:0000256" key="8">
    <source>
        <dbReference type="ARBA" id="ARBA00022982"/>
    </source>
</evidence>
<dbReference type="GO" id="GO:0019646">
    <property type="term" value="P:aerobic electron transport chain"/>
    <property type="evidence" value="ECO:0007669"/>
    <property type="project" value="TreeGrafter"/>
</dbReference>